<dbReference type="GO" id="GO:0009117">
    <property type="term" value="P:nucleotide metabolic process"/>
    <property type="evidence" value="ECO:0007669"/>
    <property type="project" value="UniProtKB-KW"/>
</dbReference>
<evidence type="ECO:0000313" key="9">
    <source>
        <dbReference type="EMBL" id="KAL1522311.1"/>
    </source>
</evidence>
<proteinExistence type="inferred from homology"/>
<keyword evidence="8" id="KW-0546">Nucleotide metabolism</keyword>
<dbReference type="GO" id="GO:0000166">
    <property type="term" value="F:nucleotide binding"/>
    <property type="evidence" value="ECO:0007669"/>
    <property type="project" value="UniProtKB-KW"/>
</dbReference>
<evidence type="ECO:0000256" key="8">
    <source>
        <dbReference type="ARBA" id="ARBA00023080"/>
    </source>
</evidence>
<dbReference type="PANTHER" id="PTHR13045:SF0">
    <property type="entry name" value="7-METHYLGUANOSINE PHOSPHATE-SPECIFIC 5'-NUCLEOTIDASE"/>
    <property type="match status" value="1"/>
</dbReference>
<evidence type="ECO:0000256" key="2">
    <source>
        <dbReference type="ARBA" id="ARBA00008389"/>
    </source>
</evidence>
<dbReference type="Gene3D" id="3.40.50.1000">
    <property type="entry name" value="HAD superfamily/HAD-like"/>
    <property type="match status" value="1"/>
</dbReference>
<dbReference type="InterPro" id="IPR006434">
    <property type="entry name" value="Pyrimidine_nucleotidase_eu"/>
</dbReference>
<dbReference type="PANTHER" id="PTHR13045">
    <property type="entry name" value="5'-NUCLEOTIDASE"/>
    <property type="match status" value="1"/>
</dbReference>
<dbReference type="GO" id="GO:0000287">
    <property type="term" value="F:magnesium ion binding"/>
    <property type="evidence" value="ECO:0007669"/>
    <property type="project" value="InterPro"/>
</dbReference>
<evidence type="ECO:0000256" key="7">
    <source>
        <dbReference type="ARBA" id="ARBA00022842"/>
    </source>
</evidence>
<keyword evidence="4" id="KW-0479">Metal-binding</keyword>
<dbReference type="GO" id="GO:0005737">
    <property type="term" value="C:cytoplasm"/>
    <property type="evidence" value="ECO:0007669"/>
    <property type="project" value="InterPro"/>
</dbReference>
<dbReference type="Pfam" id="PF05822">
    <property type="entry name" value="UMPH-1"/>
    <property type="match status" value="1"/>
</dbReference>
<dbReference type="EC" id="3.1.3.5" evidence="3"/>
<evidence type="ECO:0000256" key="6">
    <source>
        <dbReference type="ARBA" id="ARBA00022801"/>
    </source>
</evidence>
<dbReference type="EMBL" id="JBGBPQ010000006">
    <property type="protein sequence ID" value="KAL1522311.1"/>
    <property type="molecule type" value="Genomic_DNA"/>
</dbReference>
<sequence length="308" mass="33934">MRLLSLGVAAGAAALAASWLVQARLRRRGVRCSALRYALLCWRLRWTDDLIIIADFDRTITTAACGISSHGVIESCASLSAGYRVATTRLLAHYYPIEIDPHLTREQKVPLMQEWYMKAHTLLLNEPLTETMLQHAADAAPIALRNGFVELLLACHARGVPFIVCSAGLGNVVRAVLRTRLPPSVDVDSLPVVSNWVRFEPGGGTICGFTEPLIHMFNKNGPTIKERIGAEQWKRLVGGRGTALLIGDSLGDATMADGMGMARVHRIGLLNEIQPARVAARLHKYRRAFDAVIVGDISMEWIRRMTHL</sequence>
<keyword evidence="6" id="KW-0378">Hydrolase</keyword>
<comment type="catalytic activity">
    <reaction evidence="1">
        <text>a ribonucleoside 5'-phosphate + H2O = a ribonucleoside + phosphate</text>
        <dbReference type="Rhea" id="RHEA:12484"/>
        <dbReference type="ChEBI" id="CHEBI:15377"/>
        <dbReference type="ChEBI" id="CHEBI:18254"/>
        <dbReference type="ChEBI" id="CHEBI:43474"/>
        <dbReference type="ChEBI" id="CHEBI:58043"/>
        <dbReference type="EC" id="3.1.3.5"/>
    </reaction>
</comment>
<dbReference type="SUPFAM" id="SSF56784">
    <property type="entry name" value="HAD-like"/>
    <property type="match status" value="1"/>
</dbReference>
<evidence type="ECO:0000256" key="5">
    <source>
        <dbReference type="ARBA" id="ARBA00022741"/>
    </source>
</evidence>
<accession>A0AB34JLQ6</accession>
<organism evidence="9 10">
    <name type="scientific">Prymnesium parvum</name>
    <name type="common">Toxic golden alga</name>
    <dbReference type="NCBI Taxonomy" id="97485"/>
    <lineage>
        <taxon>Eukaryota</taxon>
        <taxon>Haptista</taxon>
        <taxon>Haptophyta</taxon>
        <taxon>Prymnesiophyceae</taxon>
        <taxon>Prymnesiales</taxon>
        <taxon>Prymnesiaceae</taxon>
        <taxon>Prymnesium</taxon>
    </lineage>
</organism>
<dbReference type="Gene3D" id="1.10.150.340">
    <property type="entry name" value="Pyrimidine 5'-nucleotidase (UMPH-1), N-terminal domain"/>
    <property type="match status" value="1"/>
</dbReference>
<name>A0AB34JLQ6_PRYPA</name>
<dbReference type="Proteomes" id="UP001515480">
    <property type="component" value="Unassembled WGS sequence"/>
</dbReference>
<evidence type="ECO:0000256" key="1">
    <source>
        <dbReference type="ARBA" id="ARBA00000815"/>
    </source>
</evidence>
<dbReference type="AlphaFoldDB" id="A0AB34JLQ6"/>
<dbReference type="InterPro" id="IPR023214">
    <property type="entry name" value="HAD_sf"/>
</dbReference>
<keyword evidence="5" id="KW-0547">Nucleotide-binding</keyword>
<reference evidence="9 10" key="1">
    <citation type="journal article" date="2024" name="Science">
        <title>Giant polyketide synthase enzymes in the biosynthesis of giant marine polyether toxins.</title>
        <authorList>
            <person name="Fallon T.R."/>
            <person name="Shende V.V."/>
            <person name="Wierzbicki I.H."/>
            <person name="Pendleton A.L."/>
            <person name="Watervoot N.F."/>
            <person name="Auber R.P."/>
            <person name="Gonzalez D.J."/>
            <person name="Wisecaver J.H."/>
            <person name="Moore B.S."/>
        </authorList>
    </citation>
    <scope>NUCLEOTIDE SEQUENCE [LARGE SCALE GENOMIC DNA]</scope>
    <source>
        <strain evidence="9 10">12B1</strain>
    </source>
</reference>
<comment type="similarity">
    <text evidence="2">Belongs to the pyrimidine 5'-nucleotidase family.</text>
</comment>
<gene>
    <name evidence="9" type="ORF">AB1Y20_017303</name>
</gene>
<keyword evidence="7" id="KW-0460">Magnesium</keyword>
<comment type="caution">
    <text evidence="9">The sequence shown here is derived from an EMBL/GenBank/DDBJ whole genome shotgun (WGS) entry which is preliminary data.</text>
</comment>
<evidence type="ECO:0000313" key="10">
    <source>
        <dbReference type="Proteomes" id="UP001515480"/>
    </source>
</evidence>
<protein>
    <recommendedName>
        <fullName evidence="3">5'-nucleotidase</fullName>
        <ecNumber evidence="3">3.1.3.5</ecNumber>
    </recommendedName>
</protein>
<keyword evidence="10" id="KW-1185">Reference proteome</keyword>
<evidence type="ECO:0000256" key="3">
    <source>
        <dbReference type="ARBA" id="ARBA00012643"/>
    </source>
</evidence>
<dbReference type="FunFam" id="1.10.150.340:FF:000001">
    <property type="entry name" value="Cytosolic 5-nucleotidase 3-like"/>
    <property type="match status" value="1"/>
</dbReference>
<evidence type="ECO:0000256" key="4">
    <source>
        <dbReference type="ARBA" id="ARBA00022723"/>
    </source>
</evidence>
<dbReference type="GO" id="GO:0008253">
    <property type="term" value="F:5'-nucleotidase activity"/>
    <property type="evidence" value="ECO:0007669"/>
    <property type="project" value="UniProtKB-EC"/>
</dbReference>
<dbReference type="InterPro" id="IPR036412">
    <property type="entry name" value="HAD-like_sf"/>
</dbReference>